<dbReference type="GO" id="GO:0043130">
    <property type="term" value="F:ubiquitin binding"/>
    <property type="evidence" value="ECO:0007669"/>
    <property type="project" value="TreeGrafter"/>
</dbReference>
<proteinExistence type="predicted"/>
<evidence type="ECO:0000259" key="1">
    <source>
        <dbReference type="PROSITE" id="PS50053"/>
    </source>
</evidence>
<dbReference type="CDD" id="cd01805">
    <property type="entry name" value="Ubl_Rad23"/>
    <property type="match status" value="1"/>
</dbReference>
<protein>
    <submittedName>
        <fullName evidence="2">UV excision repair protein RAD23 homolog B</fullName>
    </submittedName>
</protein>
<dbReference type="OrthoDB" id="419317at2759"/>
<dbReference type="STRING" id="1108050.A0A0B7FVZ0"/>
<keyword evidence="3" id="KW-1185">Reference proteome</keyword>
<dbReference type="AlphaFoldDB" id="A0A0B7FVZ0"/>
<dbReference type="GO" id="GO:0070628">
    <property type="term" value="F:proteasome binding"/>
    <property type="evidence" value="ECO:0007669"/>
    <property type="project" value="TreeGrafter"/>
</dbReference>
<dbReference type="EMBL" id="LN679104">
    <property type="protein sequence ID" value="CEL61039.1"/>
    <property type="molecule type" value="Genomic_DNA"/>
</dbReference>
<dbReference type="GO" id="GO:0031593">
    <property type="term" value="F:polyubiquitin modification-dependent protein binding"/>
    <property type="evidence" value="ECO:0007669"/>
    <property type="project" value="TreeGrafter"/>
</dbReference>
<accession>A0A0B7FVZ0</accession>
<dbReference type="Pfam" id="PF00240">
    <property type="entry name" value="ubiquitin"/>
    <property type="match status" value="1"/>
</dbReference>
<dbReference type="PROSITE" id="PS50053">
    <property type="entry name" value="UBIQUITIN_2"/>
    <property type="match status" value="1"/>
</dbReference>
<dbReference type="PANTHER" id="PTHR10621">
    <property type="entry name" value="UV EXCISION REPAIR PROTEIN RAD23"/>
    <property type="match status" value="1"/>
</dbReference>
<feature type="domain" description="Ubiquitin-like" evidence="1">
    <location>
        <begin position="1"/>
        <end position="76"/>
    </location>
</feature>
<reference evidence="2 3" key="1">
    <citation type="submission" date="2014-11" db="EMBL/GenBank/DDBJ databases">
        <authorList>
            <person name="Wibberg Daniel"/>
        </authorList>
    </citation>
    <scope>NUCLEOTIDE SEQUENCE [LARGE SCALE GENOMIC DNA]</scope>
    <source>
        <strain evidence="2">Rhizoctonia solani AG1-IB 7/3/14</strain>
    </source>
</reference>
<evidence type="ECO:0000313" key="3">
    <source>
        <dbReference type="Proteomes" id="UP000059188"/>
    </source>
</evidence>
<name>A0A0B7FVZ0_THACB</name>
<sequence>MKITLRTLQQDQFELDIEPHETVLDLKQKVGSMKEHPVDYLKLFYAGRTLRDEESIESLGIRNNAYIVVMLSKPRTLD</sequence>
<evidence type="ECO:0000313" key="2">
    <source>
        <dbReference type="EMBL" id="CEL61039.1"/>
    </source>
</evidence>
<dbReference type="PANTHER" id="PTHR10621:SF0">
    <property type="entry name" value="UV EXCISION REPAIR PROTEIN RAD23"/>
    <property type="match status" value="1"/>
</dbReference>
<dbReference type="Gene3D" id="3.10.20.90">
    <property type="entry name" value="Phosphatidylinositol 3-kinase Catalytic Subunit, Chain A, domain 1"/>
    <property type="match status" value="1"/>
</dbReference>
<organism evidence="2 3">
    <name type="scientific">Thanatephorus cucumeris (strain AG1-IB / isolate 7/3/14)</name>
    <name type="common">Lettuce bottom rot fungus</name>
    <name type="synonym">Rhizoctonia solani</name>
    <dbReference type="NCBI Taxonomy" id="1108050"/>
    <lineage>
        <taxon>Eukaryota</taxon>
        <taxon>Fungi</taxon>
        <taxon>Dikarya</taxon>
        <taxon>Basidiomycota</taxon>
        <taxon>Agaricomycotina</taxon>
        <taxon>Agaricomycetes</taxon>
        <taxon>Cantharellales</taxon>
        <taxon>Ceratobasidiaceae</taxon>
        <taxon>Rhizoctonia</taxon>
        <taxon>Rhizoctonia solani AG-1</taxon>
    </lineage>
</organism>
<dbReference type="GO" id="GO:0005654">
    <property type="term" value="C:nucleoplasm"/>
    <property type="evidence" value="ECO:0007669"/>
    <property type="project" value="TreeGrafter"/>
</dbReference>
<dbReference type="InterPro" id="IPR029071">
    <property type="entry name" value="Ubiquitin-like_domsf"/>
</dbReference>
<dbReference type="GO" id="GO:0005829">
    <property type="term" value="C:cytosol"/>
    <property type="evidence" value="ECO:0007669"/>
    <property type="project" value="TreeGrafter"/>
</dbReference>
<dbReference type="SUPFAM" id="SSF54236">
    <property type="entry name" value="Ubiquitin-like"/>
    <property type="match status" value="1"/>
</dbReference>
<dbReference type="InterPro" id="IPR000626">
    <property type="entry name" value="Ubiquitin-like_dom"/>
</dbReference>
<dbReference type="SMART" id="SM00213">
    <property type="entry name" value="UBQ"/>
    <property type="match status" value="1"/>
</dbReference>
<gene>
    <name evidence="2" type="ORF">RSOLAG1IB_04279</name>
</gene>
<dbReference type="FunFam" id="3.10.20.90:FF:000254">
    <property type="entry name" value="UV excision repair protein Rad23"/>
    <property type="match status" value="1"/>
</dbReference>
<dbReference type="Proteomes" id="UP000059188">
    <property type="component" value="Unassembled WGS sequence"/>
</dbReference>
<dbReference type="GO" id="GO:0043161">
    <property type="term" value="P:proteasome-mediated ubiquitin-dependent protein catabolic process"/>
    <property type="evidence" value="ECO:0007669"/>
    <property type="project" value="TreeGrafter"/>
</dbReference>